<dbReference type="InterPro" id="IPR042158">
    <property type="entry name" value="PLCXD1/2/3"/>
</dbReference>
<dbReference type="RefSeq" id="XP_009049857.1">
    <property type="nucleotide sequence ID" value="XM_009051609.1"/>
</dbReference>
<evidence type="ECO:0000313" key="1">
    <source>
        <dbReference type="EMBL" id="ESO99366.1"/>
    </source>
</evidence>
<dbReference type="Proteomes" id="UP000030746">
    <property type="component" value="Unassembled WGS sequence"/>
</dbReference>
<dbReference type="GO" id="GO:0006629">
    <property type="term" value="P:lipid metabolic process"/>
    <property type="evidence" value="ECO:0007669"/>
    <property type="project" value="InterPro"/>
</dbReference>
<dbReference type="HOGENOM" id="CLU_051926_0_0_1"/>
<dbReference type="PANTHER" id="PTHR13593">
    <property type="match status" value="1"/>
</dbReference>
<organism evidence="1 2">
    <name type="scientific">Lottia gigantea</name>
    <name type="common">Giant owl limpet</name>
    <dbReference type="NCBI Taxonomy" id="225164"/>
    <lineage>
        <taxon>Eukaryota</taxon>
        <taxon>Metazoa</taxon>
        <taxon>Spiralia</taxon>
        <taxon>Lophotrochozoa</taxon>
        <taxon>Mollusca</taxon>
        <taxon>Gastropoda</taxon>
        <taxon>Patellogastropoda</taxon>
        <taxon>Lottioidea</taxon>
        <taxon>Lottiidae</taxon>
        <taxon>Lottia</taxon>
    </lineage>
</organism>
<dbReference type="InterPro" id="IPR017946">
    <property type="entry name" value="PLC-like_Pdiesterase_TIM-brl"/>
</dbReference>
<dbReference type="KEGG" id="lgi:LOTGIDRAFT_186762"/>
<dbReference type="GO" id="GO:0008081">
    <property type="term" value="F:phosphoric diester hydrolase activity"/>
    <property type="evidence" value="ECO:0007669"/>
    <property type="project" value="InterPro"/>
</dbReference>
<protein>
    <recommendedName>
        <fullName evidence="3">Phosphatidylinositol-specific phospholipase C X domain-containing protein</fullName>
    </recommendedName>
</protein>
<dbReference type="Gene3D" id="3.20.20.190">
    <property type="entry name" value="Phosphatidylinositol (PI) phosphodiesterase"/>
    <property type="match status" value="1"/>
</dbReference>
<keyword evidence="2" id="KW-1185">Reference proteome</keyword>
<dbReference type="CDD" id="cd08616">
    <property type="entry name" value="PI-PLCXD1c"/>
    <property type="match status" value="1"/>
</dbReference>
<dbReference type="CTD" id="20244716"/>
<dbReference type="STRING" id="225164.V4B030"/>
<dbReference type="InterPro" id="IPR051057">
    <property type="entry name" value="PI-PLC_domain"/>
</dbReference>
<gene>
    <name evidence="1" type="ORF">LOTGIDRAFT_186762</name>
</gene>
<dbReference type="AlphaFoldDB" id="V4B030"/>
<dbReference type="OMA" id="ALPAMMH"/>
<name>V4B030_LOTGI</name>
<dbReference type="EMBL" id="KB201037">
    <property type="protein sequence ID" value="ESO99366.1"/>
    <property type="molecule type" value="Genomic_DNA"/>
</dbReference>
<evidence type="ECO:0000313" key="2">
    <source>
        <dbReference type="Proteomes" id="UP000030746"/>
    </source>
</evidence>
<dbReference type="PANTHER" id="PTHR13593:SF113">
    <property type="entry name" value="SI:DKEY-266F7.9"/>
    <property type="match status" value="1"/>
</dbReference>
<accession>V4B030</accession>
<dbReference type="SUPFAM" id="SSF51695">
    <property type="entry name" value="PLC-like phosphodiesterases"/>
    <property type="match status" value="1"/>
</dbReference>
<dbReference type="OrthoDB" id="1046782at2759"/>
<sequence length="295" mass="33661">MGEIPVNLHETPLNQLAIPGSHDSASFEFDKNGGVGPDAAQIVKQLEKLFGPFIKDVLYRWAKTQNMNFTQQLTAGIRYFDFRVSTRQGYQDLYFLHSLYADKVEKGLHDIDIFLDSHPKEIVILDFNHLYAMGAFQHKQLISMILEIFGYKVCPLVDMNSLNLNMMWENKLQVIVIYHDPVALENHMIWPGSCIRAPWANTVDVQYLLQYLDNVYTSGHSNNIFLSYQGILTASTKFVIEHILGSLEKELSDKATPAIVQWLADKQIGPNNLNICITDVTDQYDFISTIISKNK</sequence>
<reference evidence="1 2" key="1">
    <citation type="journal article" date="2013" name="Nature">
        <title>Insights into bilaterian evolution from three spiralian genomes.</title>
        <authorList>
            <person name="Simakov O."/>
            <person name="Marletaz F."/>
            <person name="Cho S.J."/>
            <person name="Edsinger-Gonzales E."/>
            <person name="Havlak P."/>
            <person name="Hellsten U."/>
            <person name="Kuo D.H."/>
            <person name="Larsson T."/>
            <person name="Lv J."/>
            <person name="Arendt D."/>
            <person name="Savage R."/>
            <person name="Osoegawa K."/>
            <person name="de Jong P."/>
            <person name="Grimwood J."/>
            <person name="Chapman J.A."/>
            <person name="Shapiro H."/>
            <person name="Aerts A."/>
            <person name="Otillar R.P."/>
            <person name="Terry A.Y."/>
            <person name="Boore J.L."/>
            <person name="Grigoriev I.V."/>
            <person name="Lindberg D.R."/>
            <person name="Seaver E.C."/>
            <person name="Weisblat D.A."/>
            <person name="Putnam N.H."/>
            <person name="Rokhsar D.S."/>
        </authorList>
    </citation>
    <scope>NUCLEOTIDE SEQUENCE [LARGE SCALE GENOMIC DNA]</scope>
</reference>
<proteinExistence type="predicted"/>
<evidence type="ECO:0008006" key="3">
    <source>
        <dbReference type="Google" id="ProtNLM"/>
    </source>
</evidence>
<dbReference type="GeneID" id="20244716"/>